<dbReference type="Proteomes" id="UP001497623">
    <property type="component" value="Unassembled WGS sequence"/>
</dbReference>
<evidence type="ECO:0000256" key="2">
    <source>
        <dbReference type="SAM" id="MobiDB-lite"/>
    </source>
</evidence>
<feature type="non-terminal residue" evidence="3">
    <location>
        <position position="213"/>
    </location>
</feature>
<evidence type="ECO:0000313" key="3">
    <source>
        <dbReference type="EMBL" id="CAL4060553.1"/>
    </source>
</evidence>
<feature type="region of interest" description="Disordered" evidence="2">
    <location>
        <begin position="93"/>
        <end position="113"/>
    </location>
</feature>
<gene>
    <name evidence="3" type="ORF">MNOR_LOCUS1462</name>
</gene>
<keyword evidence="1" id="KW-0175">Coiled coil</keyword>
<sequence>SFIMNISNQELLDKVAAYRQQYKSHDENIILPIERSQNKTSMNTSEFQYEATELIRQINKQRIENKETQTQEILEKDIKQRLHSNPQITNIISEESKDNPVNKARPSLSKTENIPDSVESITSIKDFPDWLANLAQRKEEQNESRIKADSINNQYFVETEDERPVKDSWTEMDNFEISQIKTTTTLNIQTQTSIPIEGDSTFSGNFEKERPSI</sequence>
<dbReference type="AlphaFoldDB" id="A0AAV2PKZ1"/>
<proteinExistence type="predicted"/>
<feature type="coiled-coil region" evidence="1">
    <location>
        <begin position="8"/>
        <end position="71"/>
    </location>
</feature>
<comment type="caution">
    <text evidence="3">The sequence shown here is derived from an EMBL/GenBank/DDBJ whole genome shotgun (WGS) entry which is preliminary data.</text>
</comment>
<organism evidence="3 4">
    <name type="scientific">Meganyctiphanes norvegica</name>
    <name type="common">Northern krill</name>
    <name type="synonym">Thysanopoda norvegica</name>
    <dbReference type="NCBI Taxonomy" id="48144"/>
    <lineage>
        <taxon>Eukaryota</taxon>
        <taxon>Metazoa</taxon>
        <taxon>Ecdysozoa</taxon>
        <taxon>Arthropoda</taxon>
        <taxon>Crustacea</taxon>
        <taxon>Multicrustacea</taxon>
        <taxon>Malacostraca</taxon>
        <taxon>Eumalacostraca</taxon>
        <taxon>Eucarida</taxon>
        <taxon>Euphausiacea</taxon>
        <taxon>Euphausiidae</taxon>
        <taxon>Meganyctiphanes</taxon>
    </lineage>
</organism>
<evidence type="ECO:0000256" key="1">
    <source>
        <dbReference type="SAM" id="Coils"/>
    </source>
</evidence>
<feature type="non-terminal residue" evidence="3">
    <location>
        <position position="1"/>
    </location>
</feature>
<dbReference type="EMBL" id="CAXKWB010000391">
    <property type="protein sequence ID" value="CAL4060553.1"/>
    <property type="molecule type" value="Genomic_DNA"/>
</dbReference>
<protein>
    <submittedName>
        <fullName evidence="3">Uncharacterized protein</fullName>
    </submittedName>
</protein>
<keyword evidence="4" id="KW-1185">Reference proteome</keyword>
<evidence type="ECO:0000313" key="4">
    <source>
        <dbReference type="Proteomes" id="UP001497623"/>
    </source>
</evidence>
<name>A0AAV2PKZ1_MEGNR</name>
<reference evidence="3 4" key="1">
    <citation type="submission" date="2024-05" db="EMBL/GenBank/DDBJ databases">
        <authorList>
            <person name="Wallberg A."/>
        </authorList>
    </citation>
    <scope>NUCLEOTIDE SEQUENCE [LARGE SCALE GENOMIC DNA]</scope>
</reference>
<accession>A0AAV2PKZ1</accession>